<dbReference type="OrthoDB" id="8912391at2759"/>
<keyword evidence="1" id="KW-1133">Transmembrane helix</keyword>
<reference evidence="4" key="1">
    <citation type="submission" date="2025-08" db="UniProtKB">
        <authorList>
            <consortium name="RefSeq"/>
        </authorList>
    </citation>
    <scope>IDENTIFICATION</scope>
</reference>
<evidence type="ECO:0000313" key="3">
    <source>
        <dbReference type="Proteomes" id="UP000515152"/>
    </source>
</evidence>
<dbReference type="Proteomes" id="UP000515152">
    <property type="component" value="Chromosome 12"/>
</dbReference>
<dbReference type="AlphaFoldDB" id="A0A6P8FZR8"/>
<protein>
    <submittedName>
        <fullName evidence="4">Integrin alpha-2-like</fullName>
    </submittedName>
</protein>
<dbReference type="GO" id="GO:0009897">
    <property type="term" value="C:external side of plasma membrane"/>
    <property type="evidence" value="ECO:0007669"/>
    <property type="project" value="TreeGrafter"/>
</dbReference>
<dbReference type="PANTHER" id="PTHR23220">
    <property type="entry name" value="INTEGRIN ALPHA"/>
    <property type="match status" value="1"/>
</dbReference>
<dbReference type="GO" id="GO:0033627">
    <property type="term" value="P:cell adhesion mediated by integrin"/>
    <property type="evidence" value="ECO:0007669"/>
    <property type="project" value="TreeGrafter"/>
</dbReference>
<organism evidence="3 4">
    <name type="scientific">Clupea harengus</name>
    <name type="common">Atlantic herring</name>
    <dbReference type="NCBI Taxonomy" id="7950"/>
    <lineage>
        <taxon>Eukaryota</taxon>
        <taxon>Metazoa</taxon>
        <taxon>Chordata</taxon>
        <taxon>Craniata</taxon>
        <taxon>Vertebrata</taxon>
        <taxon>Euteleostomi</taxon>
        <taxon>Actinopterygii</taxon>
        <taxon>Neopterygii</taxon>
        <taxon>Teleostei</taxon>
        <taxon>Clupei</taxon>
        <taxon>Clupeiformes</taxon>
        <taxon>Clupeoidei</taxon>
        <taxon>Clupeidae</taxon>
        <taxon>Clupea</taxon>
    </lineage>
</organism>
<sequence>MVDKAYKIRSKIRSEEDIGPEFNFMLKVSTGNLPISLVYLTISLPMSTVWGNPLFSLTGVTPAPSGNVRCDVNEVVNSLKTGRTLHSPTFIKESFKGIESLDCNTSKCQSVTCLLKNMTIRSHYSVNVTTRIWNSTFALASFQAVSLSVSADVETDMPDLLVITDKHRKVKVTLVKSGVKLDVPFVVIVGSVLGGLLLLAVVTATLWTLGFFERKHKQPRMDGGEGETD</sequence>
<dbReference type="GO" id="GO:0005178">
    <property type="term" value="F:integrin binding"/>
    <property type="evidence" value="ECO:0007669"/>
    <property type="project" value="TreeGrafter"/>
</dbReference>
<keyword evidence="1" id="KW-0472">Membrane</keyword>
<dbReference type="InterPro" id="IPR048286">
    <property type="entry name" value="Integrin_alpha_Ig-like_3"/>
</dbReference>
<proteinExistence type="predicted"/>
<dbReference type="GO" id="GO:0008305">
    <property type="term" value="C:integrin complex"/>
    <property type="evidence" value="ECO:0007669"/>
    <property type="project" value="TreeGrafter"/>
</dbReference>
<dbReference type="GeneID" id="116222778"/>
<dbReference type="GO" id="GO:0007229">
    <property type="term" value="P:integrin-mediated signaling pathway"/>
    <property type="evidence" value="ECO:0007669"/>
    <property type="project" value="TreeGrafter"/>
</dbReference>
<dbReference type="GO" id="GO:0098609">
    <property type="term" value="P:cell-cell adhesion"/>
    <property type="evidence" value="ECO:0007669"/>
    <property type="project" value="TreeGrafter"/>
</dbReference>
<dbReference type="RefSeq" id="XP_031433323.2">
    <property type="nucleotide sequence ID" value="XM_031577463.2"/>
</dbReference>
<gene>
    <name evidence="4" type="primary">LOC116222778</name>
</gene>
<evidence type="ECO:0000313" key="4">
    <source>
        <dbReference type="RefSeq" id="XP_031433323.2"/>
    </source>
</evidence>
<keyword evidence="3" id="KW-1185">Reference proteome</keyword>
<dbReference type="PANTHER" id="PTHR23220:SF23">
    <property type="entry name" value="INTEGRIN ALPHA-2"/>
    <property type="match status" value="1"/>
</dbReference>
<feature type="domain" description="Integrin alpha third immunoglobulin-like" evidence="2">
    <location>
        <begin position="9"/>
        <end position="175"/>
    </location>
</feature>
<evidence type="ECO:0000256" key="1">
    <source>
        <dbReference type="SAM" id="Phobius"/>
    </source>
</evidence>
<dbReference type="KEGG" id="char:116222778"/>
<name>A0A6P8FZR8_CLUHA</name>
<feature type="transmembrane region" description="Helical" evidence="1">
    <location>
        <begin position="185"/>
        <end position="212"/>
    </location>
</feature>
<dbReference type="GO" id="GO:0007160">
    <property type="term" value="P:cell-matrix adhesion"/>
    <property type="evidence" value="ECO:0007669"/>
    <property type="project" value="TreeGrafter"/>
</dbReference>
<evidence type="ECO:0000259" key="2">
    <source>
        <dbReference type="Pfam" id="PF20806"/>
    </source>
</evidence>
<dbReference type="Pfam" id="PF20806">
    <property type="entry name" value="Integrin_A_Ig_3"/>
    <property type="match status" value="1"/>
</dbReference>
<accession>A0A6P8FZR8</accession>
<keyword evidence="1" id="KW-0812">Transmembrane</keyword>